<dbReference type="Gene3D" id="3.30.565.10">
    <property type="entry name" value="Histidine kinase-like ATPase, C-terminal domain"/>
    <property type="match status" value="1"/>
</dbReference>
<evidence type="ECO:0000259" key="5">
    <source>
        <dbReference type="Pfam" id="PF02518"/>
    </source>
</evidence>
<evidence type="ECO:0000256" key="2">
    <source>
        <dbReference type="ARBA" id="ARBA00012438"/>
    </source>
</evidence>
<proteinExistence type="predicted"/>
<keyword evidence="4" id="KW-0418">Kinase</keyword>
<accession>A0A9N8JD84</accession>
<dbReference type="GO" id="GO:0005886">
    <property type="term" value="C:plasma membrane"/>
    <property type="evidence" value="ECO:0007669"/>
    <property type="project" value="TreeGrafter"/>
</dbReference>
<feature type="domain" description="Histidine kinase/HSP90-like ATPase" evidence="5">
    <location>
        <begin position="10"/>
        <end position="51"/>
    </location>
</feature>
<name>A0A9N8JD84_9PEZI</name>
<dbReference type="InterPro" id="IPR004358">
    <property type="entry name" value="Sig_transdc_His_kin-like_C"/>
</dbReference>
<keyword evidence="7" id="KW-1185">Reference proteome</keyword>
<reference evidence="6" key="1">
    <citation type="submission" date="2020-06" db="EMBL/GenBank/DDBJ databases">
        <authorList>
            <person name="Onetto C."/>
        </authorList>
    </citation>
    <scope>NUCLEOTIDE SEQUENCE</scope>
</reference>
<dbReference type="PRINTS" id="PR00344">
    <property type="entry name" value="BCTRLSENSOR"/>
</dbReference>
<dbReference type="InterPro" id="IPR036890">
    <property type="entry name" value="HATPase_C_sf"/>
</dbReference>
<dbReference type="InterPro" id="IPR003594">
    <property type="entry name" value="HATPase_dom"/>
</dbReference>
<dbReference type="EMBL" id="CAIJEN010000003">
    <property type="protein sequence ID" value="CAD0083754.1"/>
    <property type="molecule type" value="Genomic_DNA"/>
</dbReference>
<dbReference type="Proteomes" id="UP000716446">
    <property type="component" value="Unassembled WGS sequence"/>
</dbReference>
<dbReference type="GO" id="GO:0009927">
    <property type="term" value="F:histidine phosphotransfer kinase activity"/>
    <property type="evidence" value="ECO:0007669"/>
    <property type="project" value="TreeGrafter"/>
</dbReference>
<dbReference type="Pfam" id="PF02518">
    <property type="entry name" value="HATPase_c"/>
    <property type="match status" value="1"/>
</dbReference>
<organism evidence="6 7">
    <name type="scientific">Aureobasidium vineae</name>
    <dbReference type="NCBI Taxonomy" id="2773715"/>
    <lineage>
        <taxon>Eukaryota</taxon>
        <taxon>Fungi</taxon>
        <taxon>Dikarya</taxon>
        <taxon>Ascomycota</taxon>
        <taxon>Pezizomycotina</taxon>
        <taxon>Dothideomycetes</taxon>
        <taxon>Dothideomycetidae</taxon>
        <taxon>Dothideales</taxon>
        <taxon>Saccotheciaceae</taxon>
        <taxon>Aureobasidium</taxon>
    </lineage>
</organism>
<comment type="catalytic activity">
    <reaction evidence="1">
        <text>ATP + protein L-histidine = ADP + protein N-phospho-L-histidine.</text>
        <dbReference type="EC" id="2.7.13.3"/>
    </reaction>
</comment>
<sequence>MSKASPKTYKTYGGSGLGLFISRGLSELQGGQIGVKSTAGVGSTFAFFIKTRRTEAPKPASGTESVKSAEVLTGVLNLPQAEGKKTSKY</sequence>
<dbReference type="EC" id="2.7.13.3" evidence="2"/>
<evidence type="ECO:0000313" key="7">
    <source>
        <dbReference type="Proteomes" id="UP000716446"/>
    </source>
</evidence>
<evidence type="ECO:0000256" key="1">
    <source>
        <dbReference type="ARBA" id="ARBA00000085"/>
    </source>
</evidence>
<dbReference type="GO" id="GO:0000155">
    <property type="term" value="F:phosphorelay sensor kinase activity"/>
    <property type="evidence" value="ECO:0007669"/>
    <property type="project" value="TreeGrafter"/>
</dbReference>
<protein>
    <recommendedName>
        <fullName evidence="2">histidine kinase</fullName>
        <ecNumber evidence="2">2.7.13.3</ecNumber>
    </recommendedName>
</protein>
<evidence type="ECO:0000313" key="6">
    <source>
        <dbReference type="EMBL" id="CAD0083754.1"/>
    </source>
</evidence>
<dbReference type="SUPFAM" id="SSF55874">
    <property type="entry name" value="ATPase domain of HSP90 chaperone/DNA topoisomerase II/histidine kinase"/>
    <property type="match status" value="1"/>
</dbReference>
<dbReference type="PANTHER" id="PTHR43047">
    <property type="entry name" value="TWO-COMPONENT HISTIDINE PROTEIN KINASE"/>
    <property type="match status" value="1"/>
</dbReference>
<dbReference type="AlphaFoldDB" id="A0A9N8JD84"/>
<dbReference type="PANTHER" id="PTHR43047:SF72">
    <property type="entry name" value="OSMOSENSING HISTIDINE PROTEIN KINASE SLN1"/>
    <property type="match status" value="1"/>
</dbReference>
<gene>
    <name evidence="6" type="ORF">AWRI4619_LOCUS2321</name>
</gene>
<evidence type="ECO:0000256" key="3">
    <source>
        <dbReference type="ARBA" id="ARBA00022679"/>
    </source>
</evidence>
<comment type="caution">
    <text evidence="6">The sequence shown here is derived from an EMBL/GenBank/DDBJ whole genome shotgun (WGS) entry which is preliminary data.</text>
</comment>
<keyword evidence="3" id="KW-0808">Transferase</keyword>
<evidence type="ECO:0000256" key="4">
    <source>
        <dbReference type="ARBA" id="ARBA00022777"/>
    </source>
</evidence>